<protein>
    <submittedName>
        <fullName evidence="2">SCO family protein</fullName>
    </submittedName>
</protein>
<accession>A0ABY6B527</accession>
<dbReference type="InterPro" id="IPR036249">
    <property type="entry name" value="Thioredoxin-like_sf"/>
</dbReference>
<dbReference type="InterPro" id="IPR003782">
    <property type="entry name" value="SCO1/SenC"/>
</dbReference>
<dbReference type="Gene3D" id="3.40.30.10">
    <property type="entry name" value="Glutaredoxin"/>
    <property type="match status" value="1"/>
</dbReference>
<evidence type="ECO:0000313" key="3">
    <source>
        <dbReference type="Proteomes" id="UP001064933"/>
    </source>
</evidence>
<dbReference type="Pfam" id="PF02630">
    <property type="entry name" value="SCO1-SenC"/>
    <property type="match status" value="1"/>
</dbReference>
<organism evidence="2 3">
    <name type="scientific">Roseateles amylovorans</name>
    <dbReference type="NCBI Taxonomy" id="2978473"/>
    <lineage>
        <taxon>Bacteria</taxon>
        <taxon>Pseudomonadati</taxon>
        <taxon>Pseudomonadota</taxon>
        <taxon>Betaproteobacteria</taxon>
        <taxon>Burkholderiales</taxon>
        <taxon>Sphaerotilaceae</taxon>
        <taxon>Roseateles</taxon>
    </lineage>
</organism>
<reference evidence="2" key="1">
    <citation type="submission" date="2022-10" db="EMBL/GenBank/DDBJ databases">
        <title>Characterization and whole genome sequencing of a new Roseateles species, isolated from fresh water.</title>
        <authorList>
            <person name="Guliayeva D.Y."/>
            <person name="Akhremchuk A.E."/>
            <person name="Sikolenko M.A."/>
            <person name="Valentovich L.N."/>
            <person name="Sidarenka A.V."/>
        </authorList>
    </citation>
    <scope>NUCLEOTIDE SEQUENCE</scope>
    <source>
        <strain evidence="2">BIM B-1768</strain>
    </source>
</reference>
<dbReference type="CDD" id="cd02968">
    <property type="entry name" value="SCO"/>
    <property type="match status" value="1"/>
</dbReference>
<keyword evidence="3" id="KW-1185">Reference proteome</keyword>
<dbReference type="RefSeq" id="WP_261759770.1">
    <property type="nucleotide sequence ID" value="NZ_CP104562.2"/>
</dbReference>
<comment type="similarity">
    <text evidence="1">Belongs to the SCO1/2 family.</text>
</comment>
<dbReference type="EMBL" id="CP104562">
    <property type="protein sequence ID" value="UXH79952.1"/>
    <property type="molecule type" value="Genomic_DNA"/>
</dbReference>
<evidence type="ECO:0000256" key="1">
    <source>
        <dbReference type="ARBA" id="ARBA00010996"/>
    </source>
</evidence>
<name>A0ABY6B527_9BURK</name>
<gene>
    <name evidence="2" type="ORF">N4261_08765</name>
</gene>
<dbReference type="Proteomes" id="UP001064933">
    <property type="component" value="Chromosome"/>
</dbReference>
<evidence type="ECO:0000313" key="2">
    <source>
        <dbReference type="EMBL" id="UXH79952.1"/>
    </source>
</evidence>
<dbReference type="SUPFAM" id="SSF52833">
    <property type="entry name" value="Thioredoxin-like"/>
    <property type="match status" value="1"/>
</dbReference>
<sequence length="155" mass="16541">MDLLDAAGRPMQLPAHGTGQVWLVDFIYTDCAAVCQSLGAAFYQAQQQIVSEGAGVRLLSVSIDPVRDTPAALSAYARRHGADARIWTLAAPVSVDEGRRSRRSLGVVAVADGFGGFAHNGAIHVVDRHGRVVGIYDTADWMRALAQARALEGDR</sequence>
<proteinExistence type="inferred from homology"/>